<protein>
    <submittedName>
        <fullName evidence="4 5">SH2 domain-containing protein 4A</fullName>
    </submittedName>
</protein>
<sequence>MLQQILKDMYVDPDVLEALGDEQKKILFLKMRQEQVRRWNERDEKEQREDRKENALRPKKGNRKSVNWLLGRDGDVYVCEIGDTDGEKTPKRLLSELRQNGSIRIRTNSEPLRTNQVDQNGIQLQLKKPEELSDSGSTVVVPGDTRQASDSSSLTSSLQDPKDDSDDSGTVEDDLKDPSEEENSESASDDLSDSGIFYKSHSRGPGLSLTRKPRPQEQNERVSIKETPLPQESQGQEKASLSEGSSSSSVFGGRVAQLRRNFGVAGSNGVPTGGKPPVPTKPAHLQHLSAPTPL</sequence>
<accession>A0A6P8FMB0</accession>
<feature type="region of interest" description="Disordered" evidence="2">
    <location>
        <begin position="38"/>
        <end position="59"/>
    </location>
</feature>
<keyword evidence="3" id="KW-1185">Reference proteome</keyword>
<feature type="compositionally biased region" description="Basic and acidic residues" evidence="2">
    <location>
        <begin position="214"/>
        <end position="224"/>
    </location>
</feature>
<feature type="compositionally biased region" description="Low complexity" evidence="2">
    <location>
        <begin position="149"/>
        <end position="158"/>
    </location>
</feature>
<dbReference type="RefSeq" id="XP_012679828.2">
    <property type="nucleotide sequence ID" value="XM_012824374.3"/>
</dbReference>
<feature type="compositionally biased region" description="Basic and acidic residues" evidence="2">
    <location>
        <begin position="38"/>
        <end position="56"/>
    </location>
</feature>
<dbReference type="PANTHER" id="PTHR14388">
    <property type="entry name" value="T CELL-SPECIFIC ADAPTER PROTEIN TSAD"/>
    <property type="match status" value="1"/>
</dbReference>
<dbReference type="AlphaFoldDB" id="A0A6P8FMB0"/>
<reference evidence="4 5" key="1">
    <citation type="submission" date="2025-04" db="UniProtKB">
        <authorList>
            <consortium name="RefSeq"/>
        </authorList>
    </citation>
    <scope>IDENTIFICATION</scope>
</reference>
<dbReference type="PANTHER" id="PTHR14388:SF5">
    <property type="entry name" value="SH2 DOMAIN-CONTAINING PROTEIN 4A"/>
    <property type="match status" value="1"/>
</dbReference>
<evidence type="ECO:0000313" key="5">
    <source>
        <dbReference type="RefSeq" id="XP_012679829.2"/>
    </source>
</evidence>
<evidence type="ECO:0000256" key="2">
    <source>
        <dbReference type="SAM" id="MobiDB-lite"/>
    </source>
</evidence>
<dbReference type="Proteomes" id="UP000515152">
    <property type="component" value="Chromosome 6"/>
</dbReference>
<proteinExistence type="predicted"/>
<dbReference type="GeneTree" id="ENSGT00940000161678"/>
<evidence type="ECO:0000313" key="3">
    <source>
        <dbReference type="Proteomes" id="UP000515152"/>
    </source>
</evidence>
<dbReference type="RefSeq" id="XP_012679829.2">
    <property type="nucleotide sequence ID" value="XM_012824375.3"/>
</dbReference>
<evidence type="ECO:0000313" key="6">
    <source>
        <dbReference type="RefSeq" id="XP_031424754.1"/>
    </source>
</evidence>
<gene>
    <name evidence="4 5 6" type="primary">zgc:92242</name>
</gene>
<keyword evidence="1" id="KW-0727">SH2 domain</keyword>
<organism evidence="3 6">
    <name type="scientific">Clupea harengus</name>
    <name type="common">Atlantic herring</name>
    <dbReference type="NCBI Taxonomy" id="7950"/>
    <lineage>
        <taxon>Eukaryota</taxon>
        <taxon>Metazoa</taxon>
        <taxon>Chordata</taxon>
        <taxon>Craniata</taxon>
        <taxon>Vertebrata</taxon>
        <taxon>Euteleostomi</taxon>
        <taxon>Actinopterygii</taxon>
        <taxon>Neopterygii</taxon>
        <taxon>Teleostei</taxon>
        <taxon>Clupei</taxon>
        <taxon>Clupeiformes</taxon>
        <taxon>Clupeoidei</taxon>
        <taxon>Clupeidae</taxon>
        <taxon>Clupea</taxon>
    </lineage>
</organism>
<dbReference type="GeneID" id="105897444"/>
<dbReference type="OrthoDB" id="10003345at2759"/>
<evidence type="ECO:0000256" key="1">
    <source>
        <dbReference type="ARBA" id="ARBA00022999"/>
    </source>
</evidence>
<feature type="compositionally biased region" description="Acidic residues" evidence="2">
    <location>
        <begin position="163"/>
        <end position="192"/>
    </location>
</feature>
<dbReference type="GO" id="GO:0005737">
    <property type="term" value="C:cytoplasm"/>
    <property type="evidence" value="ECO:0007669"/>
    <property type="project" value="TreeGrafter"/>
</dbReference>
<name>A0A6P8FMB0_CLUHA</name>
<dbReference type="RefSeq" id="XP_031424754.1">
    <property type="nucleotide sequence ID" value="XM_031568894.2"/>
</dbReference>
<dbReference type="KEGG" id="char:105897444"/>
<feature type="region of interest" description="Disordered" evidence="2">
    <location>
        <begin position="128"/>
        <end position="294"/>
    </location>
</feature>
<feature type="compositionally biased region" description="Polar residues" evidence="2">
    <location>
        <begin position="230"/>
        <end position="239"/>
    </location>
</feature>
<evidence type="ECO:0000313" key="4">
    <source>
        <dbReference type="RefSeq" id="XP_012679828.2"/>
    </source>
</evidence>